<keyword evidence="5" id="KW-0411">Iron-sulfur</keyword>
<keyword evidence="1" id="KW-0001">2Fe-2S</keyword>
<dbReference type="Gene3D" id="1.10.150.120">
    <property type="entry name" value="[2Fe-2S]-binding domain"/>
    <property type="match status" value="1"/>
</dbReference>
<dbReference type="RefSeq" id="WP_144759832.1">
    <property type="nucleotide sequence ID" value="NZ_CABFVH010000002.1"/>
</dbReference>
<evidence type="ECO:0000259" key="6">
    <source>
        <dbReference type="PROSITE" id="PS51085"/>
    </source>
</evidence>
<protein>
    <submittedName>
        <fullName evidence="7">Isoquinoline 1-oxidoreductase subunit alpha</fullName>
        <ecNumber evidence="7">1.3.99.16</ecNumber>
    </submittedName>
</protein>
<name>A0A564FRZ2_9HYPH</name>
<dbReference type="EMBL" id="CABFVH010000002">
    <property type="protein sequence ID" value="VUF10862.1"/>
    <property type="molecule type" value="Genomic_DNA"/>
</dbReference>
<gene>
    <name evidence="7" type="primary">iorA_1</name>
    <name evidence="7" type="ORF">MTDSW087_00534</name>
</gene>
<evidence type="ECO:0000256" key="2">
    <source>
        <dbReference type="ARBA" id="ARBA00022723"/>
    </source>
</evidence>
<keyword evidence="4" id="KW-0408">Iron</keyword>
<keyword evidence="2" id="KW-0479">Metal-binding</keyword>
<proteinExistence type="predicted"/>
<dbReference type="InterPro" id="IPR001041">
    <property type="entry name" value="2Fe-2S_ferredoxin-type"/>
</dbReference>
<dbReference type="Pfam" id="PF00111">
    <property type="entry name" value="Fer2"/>
    <property type="match status" value="1"/>
</dbReference>
<evidence type="ECO:0000256" key="1">
    <source>
        <dbReference type="ARBA" id="ARBA00022714"/>
    </source>
</evidence>
<dbReference type="AlphaFoldDB" id="A0A564FRZ2"/>
<dbReference type="PROSITE" id="PS00197">
    <property type="entry name" value="2FE2S_FER_1"/>
    <property type="match status" value="1"/>
</dbReference>
<dbReference type="Gene3D" id="3.10.20.30">
    <property type="match status" value="1"/>
</dbReference>
<dbReference type="InterPro" id="IPR006058">
    <property type="entry name" value="2Fe2S_fd_BS"/>
</dbReference>
<dbReference type="PROSITE" id="PS51085">
    <property type="entry name" value="2FE2S_FER_2"/>
    <property type="match status" value="1"/>
</dbReference>
<dbReference type="Proteomes" id="UP000401717">
    <property type="component" value="Unassembled WGS sequence"/>
</dbReference>
<organism evidence="7 8">
    <name type="scientific">Methylobacterium dankookense</name>
    <dbReference type="NCBI Taxonomy" id="560405"/>
    <lineage>
        <taxon>Bacteria</taxon>
        <taxon>Pseudomonadati</taxon>
        <taxon>Pseudomonadota</taxon>
        <taxon>Alphaproteobacteria</taxon>
        <taxon>Hyphomicrobiales</taxon>
        <taxon>Methylobacteriaceae</taxon>
        <taxon>Methylobacterium</taxon>
    </lineage>
</organism>
<dbReference type="InterPro" id="IPR036884">
    <property type="entry name" value="2Fe-2S-bd_dom_sf"/>
</dbReference>
<evidence type="ECO:0000256" key="5">
    <source>
        <dbReference type="ARBA" id="ARBA00023014"/>
    </source>
</evidence>
<accession>A0A564FRZ2</accession>
<evidence type="ECO:0000256" key="3">
    <source>
        <dbReference type="ARBA" id="ARBA00023002"/>
    </source>
</evidence>
<dbReference type="InterPro" id="IPR012675">
    <property type="entry name" value="Beta-grasp_dom_sf"/>
</dbReference>
<dbReference type="SUPFAM" id="SSF54292">
    <property type="entry name" value="2Fe-2S ferredoxin-like"/>
    <property type="match status" value="1"/>
</dbReference>
<sequence length="151" mass="16080">MFKLTVNGATHEVDADPDMPLLWVLRDRLDKTGTKYGCGIAQCGACTIHLDGQPVRSCQTRIGDVGEGKITTIEGVSGRVAEAVQGAWRKLDVVQCGYCQSGQIMSAIGLLSTNPKPSDADIDGAMDGNICRCGTYQRIRAAIHEAARSLA</sequence>
<feature type="domain" description="2Fe-2S ferredoxin-type" evidence="6">
    <location>
        <begin position="1"/>
        <end position="76"/>
    </location>
</feature>
<dbReference type="InterPro" id="IPR051452">
    <property type="entry name" value="Diverse_Oxidoreductases"/>
</dbReference>
<dbReference type="SUPFAM" id="SSF47741">
    <property type="entry name" value="CO dehydrogenase ISP C-domain like"/>
    <property type="match status" value="1"/>
</dbReference>
<dbReference type="EC" id="1.3.99.16" evidence="7"/>
<dbReference type="Pfam" id="PF01799">
    <property type="entry name" value="Fer2_2"/>
    <property type="match status" value="1"/>
</dbReference>
<dbReference type="GO" id="GO:0051537">
    <property type="term" value="F:2 iron, 2 sulfur cluster binding"/>
    <property type="evidence" value="ECO:0007669"/>
    <property type="project" value="UniProtKB-KW"/>
</dbReference>
<evidence type="ECO:0000256" key="4">
    <source>
        <dbReference type="ARBA" id="ARBA00023004"/>
    </source>
</evidence>
<keyword evidence="3 7" id="KW-0560">Oxidoreductase</keyword>
<dbReference type="GO" id="GO:0046872">
    <property type="term" value="F:metal ion binding"/>
    <property type="evidence" value="ECO:0007669"/>
    <property type="project" value="UniProtKB-KW"/>
</dbReference>
<dbReference type="InterPro" id="IPR002888">
    <property type="entry name" value="2Fe-2S-bd"/>
</dbReference>
<evidence type="ECO:0000313" key="8">
    <source>
        <dbReference type="Proteomes" id="UP000401717"/>
    </source>
</evidence>
<reference evidence="7 8" key="1">
    <citation type="submission" date="2019-06" db="EMBL/GenBank/DDBJ databases">
        <authorList>
            <person name="Rodrigo-Torres L."/>
            <person name="Arahal R. D."/>
            <person name="Lucena T."/>
        </authorList>
    </citation>
    <scope>NUCLEOTIDE SEQUENCE [LARGE SCALE GENOMIC DNA]</scope>
    <source>
        <strain evidence="7 8">SW08-7</strain>
    </source>
</reference>
<dbReference type="OrthoDB" id="9806714at2"/>
<dbReference type="InterPro" id="IPR036010">
    <property type="entry name" value="2Fe-2S_ferredoxin-like_sf"/>
</dbReference>
<dbReference type="CDD" id="cd00207">
    <property type="entry name" value="fer2"/>
    <property type="match status" value="1"/>
</dbReference>
<dbReference type="PANTHER" id="PTHR44379">
    <property type="entry name" value="OXIDOREDUCTASE WITH IRON-SULFUR SUBUNIT"/>
    <property type="match status" value="1"/>
</dbReference>
<evidence type="ECO:0000313" key="7">
    <source>
        <dbReference type="EMBL" id="VUF10862.1"/>
    </source>
</evidence>
<dbReference type="GO" id="GO:0047121">
    <property type="term" value="F:isoquinoline 1-oxidoreductase activity"/>
    <property type="evidence" value="ECO:0007669"/>
    <property type="project" value="UniProtKB-EC"/>
</dbReference>
<dbReference type="PANTHER" id="PTHR44379:SF2">
    <property type="entry name" value="BLR6218 PROTEIN"/>
    <property type="match status" value="1"/>
</dbReference>